<gene>
    <name evidence="2" type="ORF">POCTA_138.1.T0110062</name>
</gene>
<proteinExistence type="predicted"/>
<feature type="region of interest" description="Disordered" evidence="1">
    <location>
        <begin position="1"/>
        <end position="21"/>
    </location>
</feature>
<dbReference type="Proteomes" id="UP000683925">
    <property type="component" value="Unassembled WGS sequence"/>
</dbReference>
<dbReference type="OMA" id="MGCYVET"/>
<sequence>MGCYVETGRQVQSSEPNPSFEQQLQEIDKREFFKNRKGFQINLKPILYSFSYEKGETDSQDQNN</sequence>
<organism evidence="2 3">
    <name type="scientific">Paramecium octaurelia</name>
    <dbReference type="NCBI Taxonomy" id="43137"/>
    <lineage>
        <taxon>Eukaryota</taxon>
        <taxon>Sar</taxon>
        <taxon>Alveolata</taxon>
        <taxon>Ciliophora</taxon>
        <taxon>Intramacronucleata</taxon>
        <taxon>Oligohymenophorea</taxon>
        <taxon>Peniculida</taxon>
        <taxon>Parameciidae</taxon>
        <taxon>Paramecium</taxon>
    </lineage>
</organism>
<accession>A0A8S1SMP3</accession>
<reference evidence="2" key="1">
    <citation type="submission" date="2021-01" db="EMBL/GenBank/DDBJ databases">
        <authorList>
            <consortium name="Genoscope - CEA"/>
            <person name="William W."/>
        </authorList>
    </citation>
    <scope>NUCLEOTIDE SEQUENCE</scope>
</reference>
<evidence type="ECO:0000313" key="2">
    <source>
        <dbReference type="EMBL" id="CAD8139774.1"/>
    </source>
</evidence>
<name>A0A8S1SMP3_PAROT</name>
<dbReference type="EMBL" id="CAJJDP010000010">
    <property type="protein sequence ID" value="CAD8139774.1"/>
    <property type="molecule type" value="Genomic_DNA"/>
</dbReference>
<keyword evidence="3" id="KW-1185">Reference proteome</keyword>
<evidence type="ECO:0000256" key="1">
    <source>
        <dbReference type="SAM" id="MobiDB-lite"/>
    </source>
</evidence>
<dbReference type="AlphaFoldDB" id="A0A8S1SMP3"/>
<protein>
    <submittedName>
        <fullName evidence="2">Uncharacterized protein</fullName>
    </submittedName>
</protein>
<feature type="compositionally biased region" description="Polar residues" evidence="1">
    <location>
        <begin position="9"/>
        <end position="21"/>
    </location>
</feature>
<dbReference type="OrthoDB" id="293096at2759"/>
<comment type="caution">
    <text evidence="2">The sequence shown here is derived from an EMBL/GenBank/DDBJ whole genome shotgun (WGS) entry which is preliminary data.</text>
</comment>
<evidence type="ECO:0000313" key="3">
    <source>
        <dbReference type="Proteomes" id="UP000683925"/>
    </source>
</evidence>